<dbReference type="PANTHER" id="PTHR34415:SF1">
    <property type="entry name" value="INTEGRASE CATALYTIC DOMAIN-CONTAINING PROTEIN"/>
    <property type="match status" value="1"/>
</dbReference>
<comment type="caution">
    <text evidence="1">The sequence shown here is derived from an EMBL/GenBank/DDBJ whole genome shotgun (WGS) entry which is preliminary data.</text>
</comment>
<organism evidence="1 2">
    <name type="scientific">Tegillarca granosa</name>
    <name type="common">Malaysian cockle</name>
    <name type="synonym">Anadara granosa</name>
    <dbReference type="NCBI Taxonomy" id="220873"/>
    <lineage>
        <taxon>Eukaryota</taxon>
        <taxon>Metazoa</taxon>
        <taxon>Spiralia</taxon>
        <taxon>Lophotrochozoa</taxon>
        <taxon>Mollusca</taxon>
        <taxon>Bivalvia</taxon>
        <taxon>Autobranchia</taxon>
        <taxon>Pteriomorphia</taxon>
        <taxon>Arcoida</taxon>
        <taxon>Arcoidea</taxon>
        <taxon>Arcidae</taxon>
        <taxon>Tegillarca</taxon>
    </lineage>
</organism>
<protein>
    <submittedName>
        <fullName evidence="1">Uncharacterized protein</fullName>
    </submittedName>
</protein>
<dbReference type="PANTHER" id="PTHR34415">
    <property type="entry name" value="INTEGRASE CATALYTIC DOMAIN-CONTAINING PROTEIN"/>
    <property type="match status" value="1"/>
</dbReference>
<evidence type="ECO:0000313" key="2">
    <source>
        <dbReference type="Proteomes" id="UP001217089"/>
    </source>
</evidence>
<proteinExistence type="predicted"/>
<sequence length="318" mass="37706">MLKKYELHLKRAKLERQFYCDQCQQSKERFSEMTDLQKSRGQEQLSYNGKIHYSFDYAQQIHYPHYAQQVGPLFFKTPKKCQCFGVCSEGSGKYGLWRVMTGRHDTIEFSCMEVGHTKFHPDWHFGLWKVKWRHCTAETLQDVSNSVVASSRNGHNIPQLVNDDQHPVIFYNWKEFLKTIFKTLPGILKYHHFRMSKNYSGVVFVREYADDAEIKINLLKKQQLINPIILPTILKAKGLDANRQWYLFEEIRPLCFGIDSEDVVCPKPSIPVIVMKEERDNFRKCNFVEDTLKSYHDYDFKKNFRLNKNTFDLILDYA</sequence>
<accession>A0ABQ9E127</accession>
<evidence type="ECO:0000313" key="1">
    <source>
        <dbReference type="EMBL" id="KAJ8297602.1"/>
    </source>
</evidence>
<name>A0ABQ9E127_TEGGR</name>
<dbReference type="EMBL" id="JARBDR010000923">
    <property type="protein sequence ID" value="KAJ8297602.1"/>
    <property type="molecule type" value="Genomic_DNA"/>
</dbReference>
<gene>
    <name evidence="1" type="ORF">KUTeg_024133</name>
</gene>
<keyword evidence="2" id="KW-1185">Reference proteome</keyword>
<dbReference type="Proteomes" id="UP001217089">
    <property type="component" value="Unassembled WGS sequence"/>
</dbReference>
<reference evidence="1 2" key="1">
    <citation type="submission" date="2022-12" db="EMBL/GenBank/DDBJ databases">
        <title>Chromosome-level genome of Tegillarca granosa.</title>
        <authorList>
            <person name="Kim J."/>
        </authorList>
    </citation>
    <scope>NUCLEOTIDE SEQUENCE [LARGE SCALE GENOMIC DNA]</scope>
    <source>
        <strain evidence="1">Teg-2019</strain>
        <tissue evidence="1">Adductor muscle</tissue>
    </source>
</reference>